<protein>
    <submittedName>
        <fullName evidence="1">Uncharacterized protein</fullName>
    </submittedName>
</protein>
<sequence length="88" mass="9982">MVNTLLVNALKYSDYRVKWLIADINEKIEIDEERTRAHNAFISSCDSLARNMLLNGEDATWRSQIGKERKAIGDFAVLLVAVMGLKAR</sequence>
<gene>
    <name evidence="1" type="ORF">SDC9_44561</name>
</gene>
<dbReference type="EMBL" id="VSSQ01000604">
    <property type="protein sequence ID" value="MPL98357.1"/>
    <property type="molecule type" value="Genomic_DNA"/>
</dbReference>
<evidence type="ECO:0000313" key="1">
    <source>
        <dbReference type="EMBL" id="MPL98357.1"/>
    </source>
</evidence>
<dbReference type="Gene3D" id="1.10.287.800">
    <property type="entry name" value="protein ne1242"/>
    <property type="match status" value="1"/>
</dbReference>
<accession>A0A644W443</accession>
<comment type="caution">
    <text evidence="1">The sequence shown here is derived from an EMBL/GenBank/DDBJ whole genome shotgun (WGS) entry which is preliminary data.</text>
</comment>
<name>A0A644W443_9ZZZZ</name>
<organism evidence="1">
    <name type="scientific">bioreactor metagenome</name>
    <dbReference type="NCBI Taxonomy" id="1076179"/>
    <lineage>
        <taxon>unclassified sequences</taxon>
        <taxon>metagenomes</taxon>
        <taxon>ecological metagenomes</taxon>
    </lineage>
</organism>
<reference evidence="1" key="1">
    <citation type="submission" date="2019-08" db="EMBL/GenBank/DDBJ databases">
        <authorList>
            <person name="Kucharzyk K."/>
            <person name="Murdoch R.W."/>
            <person name="Higgins S."/>
            <person name="Loffler F."/>
        </authorList>
    </citation>
    <scope>NUCLEOTIDE SEQUENCE</scope>
</reference>
<dbReference type="AlphaFoldDB" id="A0A644W443"/>
<proteinExistence type="predicted"/>